<feature type="region of interest" description="Disordered" evidence="1">
    <location>
        <begin position="157"/>
        <end position="184"/>
    </location>
</feature>
<keyword evidence="2" id="KW-0732">Signal</keyword>
<reference evidence="3 4" key="1">
    <citation type="submission" date="2016-05" db="EMBL/GenBank/DDBJ databases">
        <title>A degradative enzymes factory behind the ericoid mycorrhizal symbiosis.</title>
        <authorList>
            <consortium name="DOE Joint Genome Institute"/>
            <person name="Martino E."/>
            <person name="Morin E."/>
            <person name="Grelet G."/>
            <person name="Kuo A."/>
            <person name="Kohler A."/>
            <person name="Daghino S."/>
            <person name="Barry K."/>
            <person name="Choi C."/>
            <person name="Cichocki N."/>
            <person name="Clum A."/>
            <person name="Copeland A."/>
            <person name="Hainaut M."/>
            <person name="Haridas S."/>
            <person name="Labutti K."/>
            <person name="Lindquist E."/>
            <person name="Lipzen A."/>
            <person name="Khouja H.-R."/>
            <person name="Murat C."/>
            <person name="Ohm R."/>
            <person name="Olson A."/>
            <person name="Spatafora J."/>
            <person name="Veneault-Fourrey C."/>
            <person name="Henrissat B."/>
            <person name="Grigoriev I."/>
            <person name="Martin F."/>
            <person name="Perotto S."/>
        </authorList>
    </citation>
    <scope>NUCLEOTIDE SEQUENCE [LARGE SCALE GENOMIC DNA]</scope>
    <source>
        <strain evidence="3 4">UAMH 7357</strain>
    </source>
</reference>
<evidence type="ECO:0000256" key="1">
    <source>
        <dbReference type="SAM" id="MobiDB-lite"/>
    </source>
</evidence>
<evidence type="ECO:0000313" key="3">
    <source>
        <dbReference type="EMBL" id="PMD17474.1"/>
    </source>
</evidence>
<feature type="signal peptide" evidence="2">
    <location>
        <begin position="1"/>
        <end position="17"/>
    </location>
</feature>
<name>A0A2J6PTW6_9HELO</name>
<protein>
    <recommendedName>
        <fullName evidence="5">GPI anchored protein</fullName>
    </recommendedName>
</protein>
<feature type="chain" id="PRO_5014382722" description="GPI anchored protein" evidence="2">
    <location>
        <begin position="18"/>
        <end position="208"/>
    </location>
</feature>
<gene>
    <name evidence="3" type="ORF">NA56DRAFT_662115</name>
</gene>
<keyword evidence="4" id="KW-1185">Reference proteome</keyword>
<accession>A0A2J6PTW6</accession>
<proteinExistence type="predicted"/>
<sequence length="208" mass="20922">MLASLFMLAGLCAFVLGSPEPVKRENASASASYSSLLARISSLWEELIPPYSIYTELGGVPATDTGVIGNPSAVEILQSQILESGFPAWFSTLAPDAQSWVLGIAMTAATIIPELASLEVEAGLTTITTSTATATAPASTSASTTSHSSGTMITTTTKATTTSQVITTTQTSSPASPSTSSSKAGAAPTKVIAGFLGAVGFLGLAVAL</sequence>
<dbReference type="Proteomes" id="UP000235672">
    <property type="component" value="Unassembled WGS sequence"/>
</dbReference>
<evidence type="ECO:0000313" key="4">
    <source>
        <dbReference type="Proteomes" id="UP000235672"/>
    </source>
</evidence>
<organism evidence="3 4">
    <name type="scientific">Hyaloscypha hepaticicola</name>
    <dbReference type="NCBI Taxonomy" id="2082293"/>
    <lineage>
        <taxon>Eukaryota</taxon>
        <taxon>Fungi</taxon>
        <taxon>Dikarya</taxon>
        <taxon>Ascomycota</taxon>
        <taxon>Pezizomycotina</taxon>
        <taxon>Leotiomycetes</taxon>
        <taxon>Helotiales</taxon>
        <taxon>Hyaloscyphaceae</taxon>
        <taxon>Hyaloscypha</taxon>
    </lineage>
</organism>
<evidence type="ECO:0000256" key="2">
    <source>
        <dbReference type="SAM" id="SignalP"/>
    </source>
</evidence>
<dbReference type="AlphaFoldDB" id="A0A2J6PTW6"/>
<dbReference type="OrthoDB" id="5419608at2759"/>
<dbReference type="EMBL" id="KZ613499">
    <property type="protein sequence ID" value="PMD17474.1"/>
    <property type="molecule type" value="Genomic_DNA"/>
</dbReference>
<evidence type="ECO:0008006" key="5">
    <source>
        <dbReference type="Google" id="ProtNLM"/>
    </source>
</evidence>